<reference evidence="10" key="4">
    <citation type="submission" date="2017-01" db="EMBL/GenBank/DDBJ databases">
        <authorList>
            <person name="Mah S.A."/>
            <person name="Swanson W.J."/>
            <person name="Moy G.W."/>
            <person name="Vacquier V.D."/>
        </authorList>
    </citation>
    <scope>NUCLEOTIDE SEQUENCE [LARGE SCALE GENOMIC DNA]</scope>
    <source>
        <strain evidence="10">129</strain>
    </source>
</reference>
<evidence type="ECO:0000256" key="1">
    <source>
        <dbReference type="ARBA" id="ARBA00004245"/>
    </source>
</evidence>
<dbReference type="HOGENOM" id="CLU_101888_2_0_1"/>
<evidence type="ECO:0000256" key="5">
    <source>
        <dbReference type="ARBA" id="ARBA00040214"/>
    </source>
</evidence>
<keyword evidence="4 7" id="KW-0206">Cytoskeleton</keyword>
<dbReference type="EMBL" id="JQFK01000020">
    <property type="protein sequence ID" value="KGK38417.1"/>
    <property type="molecule type" value="Genomic_DNA"/>
</dbReference>
<dbReference type="Proteomes" id="UP000189274">
    <property type="component" value="Unassembled WGS sequence"/>
</dbReference>
<accession>A0A099P2L5</accession>
<keyword evidence="13" id="KW-1185">Reference proteome</keyword>
<dbReference type="Proteomes" id="UP000029867">
    <property type="component" value="Unassembled WGS sequence"/>
</dbReference>
<evidence type="ECO:0000313" key="12">
    <source>
        <dbReference type="Proteomes" id="UP000189274"/>
    </source>
</evidence>
<evidence type="ECO:0000313" key="9">
    <source>
        <dbReference type="EMBL" id="KGK38417.1"/>
    </source>
</evidence>
<dbReference type="EMBL" id="MQVM01000009">
    <property type="protein sequence ID" value="ONH74672.1"/>
    <property type="molecule type" value="Genomic_DNA"/>
</dbReference>
<evidence type="ECO:0000313" key="13">
    <source>
        <dbReference type="Proteomes" id="UP000249293"/>
    </source>
</evidence>
<dbReference type="AlphaFoldDB" id="A0A099P2L5"/>
<reference evidence="12" key="3">
    <citation type="journal article" date="2017" name="Genome Announc.">
        <title>Genome sequences of Cyberlindnera fabianii 65, Pichia kudriavzevii 129, and Saccharomyces cerevisiae 131 isolated from fermented masau fruits in Zimbabwe.</title>
        <authorList>
            <person name="van Rijswijck I.M.H."/>
            <person name="Derks M.F.L."/>
            <person name="Abee T."/>
            <person name="de Ridder D."/>
            <person name="Smid E.J."/>
        </authorList>
    </citation>
    <scope>NUCLEOTIDE SEQUENCE [LARGE SCALE GENOMIC DNA]</scope>
    <source>
        <strain evidence="12">129</strain>
    </source>
</reference>
<evidence type="ECO:0000313" key="10">
    <source>
        <dbReference type="EMBL" id="ONH74672.1"/>
    </source>
</evidence>
<comment type="subcellular location">
    <subcellularLocation>
        <location evidence="1">Cytoplasm</location>
        <location evidence="1">Cytoskeleton</location>
    </subcellularLocation>
</comment>
<dbReference type="PANTHER" id="PTHR12644">
    <property type="entry name" value="ARP2/3 COMPLEX 16 KD SUBUNIT P16-ARC"/>
    <property type="match status" value="1"/>
</dbReference>
<reference evidence="9" key="2">
    <citation type="submission" date="2014-08" db="EMBL/GenBank/DDBJ databases">
        <title>Exploiting Issatchenkia orientalis SD108 for Succinic Acid Production.</title>
        <authorList>
            <person name="Xiao H."/>
            <person name="Shao Z."/>
            <person name="Jiang Y."/>
            <person name="Dole S."/>
            <person name="Zhao H."/>
        </authorList>
    </citation>
    <scope>NUCLEOTIDE SEQUENCE [LARGE SCALE GENOMIC DNA]</scope>
    <source>
        <strain evidence="9">SD108</strain>
    </source>
</reference>
<dbReference type="Gene3D" id="1.25.40.190">
    <property type="entry name" value="Actin-related protein 2/3 complex subunit 5"/>
    <property type="match status" value="1"/>
</dbReference>
<evidence type="ECO:0000256" key="4">
    <source>
        <dbReference type="ARBA" id="ARBA00023212"/>
    </source>
</evidence>
<dbReference type="GO" id="GO:0005885">
    <property type="term" value="C:Arp2/3 protein complex"/>
    <property type="evidence" value="ECO:0007669"/>
    <property type="project" value="EnsemblFungi"/>
</dbReference>
<comment type="similarity">
    <text evidence="2 7">Belongs to the ARPC5 family.</text>
</comment>
<comment type="function">
    <text evidence="6">Functions as a component of the Arp2/3 complex which is involved in regulation of actin polymerization and together with an activating nucleation-promoting factor (NPF) mediates the formation of branched actin networks.</text>
</comment>
<name>A0A099P2L5_PICKU</name>
<dbReference type="InterPro" id="IPR036743">
    <property type="entry name" value="ARPC5_sf"/>
</dbReference>
<keyword evidence="3" id="KW-0963">Cytoplasm</keyword>
<dbReference type="Pfam" id="PF04699">
    <property type="entry name" value="P16-Arc"/>
    <property type="match status" value="1"/>
</dbReference>
<evidence type="ECO:0000256" key="2">
    <source>
        <dbReference type="ARBA" id="ARBA00006084"/>
    </source>
</evidence>
<gene>
    <name evidence="10" type="ORF">BOH78_2329</name>
    <name evidence="8" type="ORF">C5L36_0D03360</name>
    <name evidence="9" type="ORF">JL09_g2422</name>
</gene>
<proteinExistence type="inferred from homology"/>
<dbReference type="EMBL" id="CP028776">
    <property type="protein sequence ID" value="AWU77602.1"/>
    <property type="molecule type" value="Genomic_DNA"/>
</dbReference>
<evidence type="ECO:0000256" key="6">
    <source>
        <dbReference type="ARBA" id="ARBA00060329"/>
    </source>
</evidence>
<dbReference type="GO" id="GO:0000001">
    <property type="term" value="P:mitochondrion inheritance"/>
    <property type="evidence" value="ECO:0007669"/>
    <property type="project" value="EnsemblFungi"/>
</dbReference>
<dbReference type="SUPFAM" id="SSF69103">
    <property type="entry name" value="Arp2/3 complex 16 kDa subunit ARPC5"/>
    <property type="match status" value="1"/>
</dbReference>
<dbReference type="InterPro" id="IPR006789">
    <property type="entry name" value="ARPC5"/>
</dbReference>
<dbReference type="STRING" id="4909.A0A099P2L5"/>
<dbReference type="OrthoDB" id="195498at2759"/>
<dbReference type="Proteomes" id="UP000249293">
    <property type="component" value="Chromosome 4"/>
</dbReference>
<comment type="function">
    <text evidence="7">Functions as component of the Arp2/3 complex which is involved in regulation of actin polymerization and together with an activating nucleation-promoting factor (NPF) mediates the formation of branched actin networks. Arp2/3 complex plays a critical role in the control of cell morphogenesis via the modulation of cell polarity development.</text>
</comment>
<evidence type="ECO:0000256" key="7">
    <source>
        <dbReference type="RuleBase" id="RU004301"/>
    </source>
</evidence>
<dbReference type="GO" id="GO:0003729">
    <property type="term" value="F:mRNA binding"/>
    <property type="evidence" value="ECO:0007669"/>
    <property type="project" value="EnsemblFungi"/>
</dbReference>
<reference evidence="8 13" key="5">
    <citation type="submission" date="2018-06" db="EMBL/GenBank/DDBJ databases">
        <title>Population genomics shows no distinction between pathogenic Candida krusei and environmental Pichia kudriavzevii: One species, four names.</title>
        <authorList>
            <person name="Douglass A.P."/>
            <person name="Offei B."/>
            <person name="Braun-Galleani S."/>
            <person name="Coughlan A.Y."/>
            <person name="Martos A."/>
            <person name="Ortiz-Merino R.A."/>
            <person name="Byrne K.P."/>
            <person name="Wolfe K.H."/>
        </authorList>
    </citation>
    <scope>NUCLEOTIDE SEQUENCE [LARGE SCALE GENOMIC DNA]</scope>
    <source>
        <strain evidence="8 13">CBS573</strain>
    </source>
</reference>
<dbReference type="GO" id="GO:0034314">
    <property type="term" value="P:Arp2/3 complex-mediated actin nucleation"/>
    <property type="evidence" value="ECO:0007669"/>
    <property type="project" value="InterPro"/>
</dbReference>
<evidence type="ECO:0000313" key="11">
    <source>
        <dbReference type="Proteomes" id="UP000029867"/>
    </source>
</evidence>
<organism evidence="9 11">
    <name type="scientific">Pichia kudriavzevii</name>
    <name type="common">Yeast</name>
    <name type="synonym">Issatchenkia orientalis</name>
    <dbReference type="NCBI Taxonomy" id="4909"/>
    <lineage>
        <taxon>Eukaryota</taxon>
        <taxon>Fungi</taxon>
        <taxon>Dikarya</taxon>
        <taxon>Ascomycota</taxon>
        <taxon>Saccharomycotina</taxon>
        <taxon>Pichiomycetes</taxon>
        <taxon>Pichiales</taxon>
        <taxon>Pichiaceae</taxon>
        <taxon>Pichia</taxon>
    </lineage>
</organism>
<dbReference type="GO" id="GO:0044396">
    <property type="term" value="P:actin cortical patch organization"/>
    <property type="evidence" value="ECO:0007669"/>
    <property type="project" value="EnsemblFungi"/>
</dbReference>
<evidence type="ECO:0000313" key="8">
    <source>
        <dbReference type="EMBL" id="AWU77602.1"/>
    </source>
</evidence>
<reference evidence="11" key="1">
    <citation type="journal article" date="2014" name="Microb. Cell Fact.">
        <title>Exploiting Issatchenkia orientalis SD108 for succinic acid production.</title>
        <authorList>
            <person name="Xiao H."/>
            <person name="Shao Z."/>
            <person name="Jiang Y."/>
            <person name="Dole S."/>
            <person name="Zhao H."/>
        </authorList>
    </citation>
    <scope>NUCLEOTIDE SEQUENCE [LARGE SCALE GENOMIC DNA]</scope>
    <source>
        <strain evidence="11">SD108</strain>
    </source>
</reference>
<sequence>MSLEDWRRIDIDQYDADAQYVADELPEGNSTATVSDMQALSTKLRGLIQRMDIGEAFKTSIEFAPYGAGEDVCDAFLRGVFEIFTNVKMNDIPNIVTSLDLDVLDVVVKYIYTLMGKEFALKQSGLLLVWLDRIVDKVGEGPIIRYLSDPYKL</sequence>
<dbReference type="GO" id="GO:0030833">
    <property type="term" value="P:regulation of actin filament polymerization"/>
    <property type="evidence" value="ECO:0007669"/>
    <property type="project" value="InterPro"/>
</dbReference>
<evidence type="ECO:0000256" key="3">
    <source>
        <dbReference type="ARBA" id="ARBA00022490"/>
    </source>
</evidence>
<dbReference type="FunFam" id="1.25.40.190:FF:000003">
    <property type="entry name" value="Actin-related protein 2/3 complex subunit 5"/>
    <property type="match status" value="1"/>
</dbReference>
<dbReference type="GO" id="GO:0030674">
    <property type="term" value="F:protein-macromolecule adaptor activity"/>
    <property type="evidence" value="ECO:0007669"/>
    <property type="project" value="EnsemblFungi"/>
</dbReference>
<dbReference type="eggNOG" id="KOG3380">
    <property type="taxonomic scope" value="Eukaryota"/>
</dbReference>
<dbReference type="VEuPathDB" id="FungiDB:C5L36_0D03360"/>
<protein>
    <recommendedName>
        <fullName evidence="5 7">Actin-related protein 2/3 complex subunit 5</fullName>
    </recommendedName>
</protein>